<dbReference type="EMBL" id="PDFK01000003">
    <property type="protein sequence ID" value="PKU51598.1"/>
    <property type="molecule type" value="Genomic_DNA"/>
</dbReference>
<accession>A0A2I0UZV5</accession>
<organism evidence="1 2">
    <name type="scientific">Lysinibacillus fusiformis</name>
    <dbReference type="NCBI Taxonomy" id="28031"/>
    <lineage>
        <taxon>Bacteria</taxon>
        <taxon>Bacillati</taxon>
        <taxon>Bacillota</taxon>
        <taxon>Bacilli</taxon>
        <taxon>Bacillales</taxon>
        <taxon>Bacillaceae</taxon>
        <taxon>Lysinibacillus</taxon>
    </lineage>
</organism>
<reference evidence="1 2" key="1">
    <citation type="submission" date="2017-10" db="EMBL/GenBank/DDBJ databases">
        <title>Draft genome of Lysinibacillus fusiformis strain Juneja, a laboratory-derived pathogen of Drosophila melanogaster.</title>
        <authorList>
            <person name="Smith B.R."/>
            <person name="Unckless R.L."/>
        </authorList>
    </citation>
    <scope>NUCLEOTIDE SEQUENCE [LARGE SCALE GENOMIC DNA]</scope>
    <source>
        <strain evidence="1 2">Juneja</strain>
    </source>
</reference>
<sequence length="93" mass="10483">MEIKTQNKFIDLVKNTISNNGQTIGKRLEDKHKGFESGWKVDGNEVVFWVSPTLSLSDYTGSLMNEFSFTIAFDEETDKFIVSGNSAKSRTLL</sequence>
<name>A0A2I0UZV5_9BACI</name>
<comment type="caution">
    <text evidence="1">The sequence shown here is derived from an EMBL/GenBank/DDBJ whole genome shotgun (WGS) entry which is preliminary data.</text>
</comment>
<dbReference type="Proteomes" id="UP000234956">
    <property type="component" value="Unassembled WGS sequence"/>
</dbReference>
<dbReference type="AlphaFoldDB" id="A0A2I0UZV5"/>
<gene>
    <name evidence="1" type="ORF">CRI88_12935</name>
</gene>
<dbReference type="RefSeq" id="WP_036117048.1">
    <property type="nucleotide sequence ID" value="NZ_JAZBNI010000002.1"/>
</dbReference>
<protein>
    <submittedName>
        <fullName evidence="1">Uncharacterized protein</fullName>
    </submittedName>
</protein>
<proteinExistence type="predicted"/>
<evidence type="ECO:0000313" key="2">
    <source>
        <dbReference type="Proteomes" id="UP000234956"/>
    </source>
</evidence>
<evidence type="ECO:0000313" key="1">
    <source>
        <dbReference type="EMBL" id="PKU51598.1"/>
    </source>
</evidence>